<name>A0A8K0TAT2_9PEZI</name>
<comment type="caution">
    <text evidence="2">The sequence shown here is derived from an EMBL/GenBank/DDBJ whole genome shotgun (WGS) entry which is preliminary data.</text>
</comment>
<reference evidence="2" key="1">
    <citation type="journal article" date="2021" name="Nat. Commun.">
        <title>Genetic determinants of endophytism in the Arabidopsis root mycobiome.</title>
        <authorList>
            <person name="Mesny F."/>
            <person name="Miyauchi S."/>
            <person name="Thiergart T."/>
            <person name="Pickel B."/>
            <person name="Atanasova L."/>
            <person name="Karlsson M."/>
            <person name="Huettel B."/>
            <person name="Barry K.W."/>
            <person name="Haridas S."/>
            <person name="Chen C."/>
            <person name="Bauer D."/>
            <person name="Andreopoulos W."/>
            <person name="Pangilinan J."/>
            <person name="LaButti K."/>
            <person name="Riley R."/>
            <person name="Lipzen A."/>
            <person name="Clum A."/>
            <person name="Drula E."/>
            <person name="Henrissat B."/>
            <person name="Kohler A."/>
            <person name="Grigoriev I.V."/>
            <person name="Martin F.M."/>
            <person name="Hacquard S."/>
        </authorList>
    </citation>
    <scope>NUCLEOTIDE SEQUENCE</scope>
    <source>
        <strain evidence="2">MPI-CAGE-AT-0016</strain>
    </source>
</reference>
<dbReference type="Proteomes" id="UP000813385">
    <property type="component" value="Unassembled WGS sequence"/>
</dbReference>
<proteinExistence type="predicted"/>
<evidence type="ECO:0000256" key="1">
    <source>
        <dbReference type="SAM" id="MobiDB-lite"/>
    </source>
</evidence>
<sequence length="318" mass="36499">MAMSLPSFAEMGVPPPLQPQQGQFEQPQQHHDAATVTNTAKGINGVKHDAAKPVDNASPRPPSYNAYLETPRPKTRLQTVAAYRRCDFYNEWHSSDRIALFHCWPIEYWLNGRSRLARFLREGHRLGSPSYGLAPLPGDVILKTHRGARWTRNWGWCLSWKLATNPLYSNWYISVTAVSKTQPCFGKQEGICFSEANLDPGMQRWETGRRNLRGFRCRRIWAFTSREALPQVDRTWMAEVRLYLRDSSQLQDLDFRSLLTARNTALFKIDQRVSSKRYKKVVLWQKNGVCGNDLVGQGVQYWTDDICRSDLPSLPAPS</sequence>
<dbReference type="OrthoDB" id="5073785at2759"/>
<evidence type="ECO:0000313" key="3">
    <source>
        <dbReference type="Proteomes" id="UP000813385"/>
    </source>
</evidence>
<dbReference type="AlphaFoldDB" id="A0A8K0TAT2"/>
<feature type="region of interest" description="Disordered" evidence="1">
    <location>
        <begin position="49"/>
        <end position="69"/>
    </location>
</feature>
<protein>
    <submittedName>
        <fullName evidence="2">Uncharacterized protein</fullName>
    </submittedName>
</protein>
<keyword evidence="3" id="KW-1185">Reference proteome</keyword>
<organism evidence="2 3">
    <name type="scientific">Plectosphaerella cucumerina</name>
    <dbReference type="NCBI Taxonomy" id="40658"/>
    <lineage>
        <taxon>Eukaryota</taxon>
        <taxon>Fungi</taxon>
        <taxon>Dikarya</taxon>
        <taxon>Ascomycota</taxon>
        <taxon>Pezizomycotina</taxon>
        <taxon>Sordariomycetes</taxon>
        <taxon>Hypocreomycetidae</taxon>
        <taxon>Glomerellales</taxon>
        <taxon>Plectosphaerellaceae</taxon>
        <taxon>Plectosphaerella</taxon>
    </lineage>
</organism>
<evidence type="ECO:0000313" key="2">
    <source>
        <dbReference type="EMBL" id="KAH7354445.1"/>
    </source>
</evidence>
<gene>
    <name evidence="2" type="ORF">B0T11DRAFT_128348</name>
</gene>
<dbReference type="EMBL" id="JAGPXD010000005">
    <property type="protein sequence ID" value="KAH7354445.1"/>
    <property type="molecule type" value="Genomic_DNA"/>
</dbReference>
<feature type="region of interest" description="Disordered" evidence="1">
    <location>
        <begin position="1"/>
        <end position="32"/>
    </location>
</feature>
<accession>A0A8K0TAT2</accession>